<organism evidence="1">
    <name type="scientific">Thermogladius calderae</name>
    <dbReference type="NCBI Taxonomy" id="1200300"/>
    <lineage>
        <taxon>Archaea</taxon>
        <taxon>Thermoproteota</taxon>
        <taxon>Thermoprotei</taxon>
        <taxon>Desulfurococcales</taxon>
        <taxon>Desulfurococcaceae</taxon>
        <taxon>Thermogladius</taxon>
    </lineage>
</organism>
<name>A0A7J3Y0I3_9CREN</name>
<dbReference type="EMBL" id="DRYK01000087">
    <property type="protein sequence ID" value="HHP68436.1"/>
    <property type="molecule type" value="Genomic_DNA"/>
</dbReference>
<comment type="caution">
    <text evidence="1">The sequence shown here is derived from an EMBL/GenBank/DDBJ whole genome shotgun (WGS) entry which is preliminary data.</text>
</comment>
<dbReference type="AlphaFoldDB" id="A0A7J3Y0I3"/>
<sequence>MDEFEGVLRKRLRWLTVPVTIELDDGSFVRILVGYGYPSSLPEDFSGATLIETMRNQEGSREGIT</sequence>
<protein>
    <submittedName>
        <fullName evidence="1">Uncharacterized protein</fullName>
    </submittedName>
</protein>
<reference evidence="1" key="1">
    <citation type="journal article" date="2020" name="mSystems">
        <title>Genome- and Community-Level Interaction Insights into Carbon Utilization and Element Cycling Functions of Hydrothermarchaeota in Hydrothermal Sediment.</title>
        <authorList>
            <person name="Zhou Z."/>
            <person name="Liu Y."/>
            <person name="Xu W."/>
            <person name="Pan J."/>
            <person name="Luo Z.H."/>
            <person name="Li M."/>
        </authorList>
    </citation>
    <scope>NUCLEOTIDE SEQUENCE [LARGE SCALE GENOMIC DNA]</scope>
    <source>
        <strain evidence="1">SpSt-110</strain>
    </source>
</reference>
<evidence type="ECO:0000313" key="1">
    <source>
        <dbReference type="EMBL" id="HHP68436.1"/>
    </source>
</evidence>
<accession>A0A7J3Y0I3</accession>
<proteinExistence type="predicted"/>
<gene>
    <name evidence="1" type="ORF">ENM60_06640</name>
</gene>